<accession>A0A0C9WPP2</accession>
<sequence length="69" mass="8002">MRNLFKEASEQFKARRKAIDDYHKQVAAEKKLEEKAQKAVEPQAKKAEKEAEKAEKATVVVLRRMWATS</sequence>
<dbReference type="Proteomes" id="UP000054477">
    <property type="component" value="Unassembled WGS sequence"/>
</dbReference>
<feature type="region of interest" description="Disordered" evidence="1">
    <location>
        <begin position="33"/>
        <end position="53"/>
    </location>
</feature>
<evidence type="ECO:0000313" key="3">
    <source>
        <dbReference type="Proteomes" id="UP000054477"/>
    </source>
</evidence>
<proteinExistence type="predicted"/>
<organism evidence="2 3">
    <name type="scientific">Laccaria amethystina LaAM-08-1</name>
    <dbReference type="NCBI Taxonomy" id="1095629"/>
    <lineage>
        <taxon>Eukaryota</taxon>
        <taxon>Fungi</taxon>
        <taxon>Dikarya</taxon>
        <taxon>Basidiomycota</taxon>
        <taxon>Agaricomycotina</taxon>
        <taxon>Agaricomycetes</taxon>
        <taxon>Agaricomycetidae</taxon>
        <taxon>Agaricales</taxon>
        <taxon>Agaricineae</taxon>
        <taxon>Hydnangiaceae</taxon>
        <taxon>Laccaria</taxon>
    </lineage>
</organism>
<gene>
    <name evidence="2" type="ORF">K443DRAFT_13211</name>
</gene>
<dbReference type="HOGENOM" id="CLU_2776320_0_0_1"/>
<evidence type="ECO:0000313" key="2">
    <source>
        <dbReference type="EMBL" id="KIJ92955.1"/>
    </source>
</evidence>
<keyword evidence="3" id="KW-1185">Reference proteome</keyword>
<name>A0A0C9WPP2_9AGAR</name>
<protein>
    <submittedName>
        <fullName evidence="2">Uncharacterized protein</fullName>
    </submittedName>
</protein>
<evidence type="ECO:0000256" key="1">
    <source>
        <dbReference type="SAM" id="MobiDB-lite"/>
    </source>
</evidence>
<reference evidence="3" key="2">
    <citation type="submission" date="2015-01" db="EMBL/GenBank/DDBJ databases">
        <title>Evolutionary Origins and Diversification of the Mycorrhizal Mutualists.</title>
        <authorList>
            <consortium name="DOE Joint Genome Institute"/>
            <consortium name="Mycorrhizal Genomics Consortium"/>
            <person name="Kohler A."/>
            <person name="Kuo A."/>
            <person name="Nagy L.G."/>
            <person name="Floudas D."/>
            <person name="Copeland A."/>
            <person name="Barry K.W."/>
            <person name="Cichocki N."/>
            <person name="Veneault-Fourrey C."/>
            <person name="LaButti K."/>
            <person name="Lindquist E.A."/>
            <person name="Lipzen A."/>
            <person name="Lundell T."/>
            <person name="Morin E."/>
            <person name="Murat C."/>
            <person name="Riley R."/>
            <person name="Ohm R."/>
            <person name="Sun H."/>
            <person name="Tunlid A."/>
            <person name="Henrissat B."/>
            <person name="Grigoriev I.V."/>
            <person name="Hibbett D.S."/>
            <person name="Martin F."/>
        </authorList>
    </citation>
    <scope>NUCLEOTIDE SEQUENCE [LARGE SCALE GENOMIC DNA]</scope>
    <source>
        <strain evidence="3">LaAM-08-1</strain>
    </source>
</reference>
<dbReference type="AlphaFoldDB" id="A0A0C9WPP2"/>
<reference evidence="2 3" key="1">
    <citation type="submission" date="2014-04" db="EMBL/GenBank/DDBJ databases">
        <authorList>
            <consortium name="DOE Joint Genome Institute"/>
            <person name="Kuo A."/>
            <person name="Kohler A."/>
            <person name="Nagy L.G."/>
            <person name="Floudas D."/>
            <person name="Copeland A."/>
            <person name="Barry K.W."/>
            <person name="Cichocki N."/>
            <person name="Veneault-Fourrey C."/>
            <person name="LaButti K."/>
            <person name="Lindquist E.A."/>
            <person name="Lipzen A."/>
            <person name="Lundell T."/>
            <person name="Morin E."/>
            <person name="Murat C."/>
            <person name="Sun H."/>
            <person name="Tunlid A."/>
            <person name="Henrissat B."/>
            <person name="Grigoriev I.V."/>
            <person name="Hibbett D.S."/>
            <person name="Martin F."/>
            <person name="Nordberg H.P."/>
            <person name="Cantor M.N."/>
            <person name="Hua S.X."/>
        </authorList>
    </citation>
    <scope>NUCLEOTIDE SEQUENCE [LARGE SCALE GENOMIC DNA]</scope>
    <source>
        <strain evidence="2 3">LaAM-08-1</strain>
    </source>
</reference>
<dbReference type="EMBL" id="KN838873">
    <property type="protein sequence ID" value="KIJ92955.1"/>
    <property type="molecule type" value="Genomic_DNA"/>
</dbReference>